<evidence type="ECO:0000313" key="3">
    <source>
        <dbReference type="Proteomes" id="UP000184275"/>
    </source>
</evidence>
<feature type="signal peptide" evidence="1">
    <location>
        <begin position="1"/>
        <end position="17"/>
    </location>
</feature>
<reference evidence="3" key="1">
    <citation type="submission" date="2016-11" db="EMBL/GenBank/DDBJ databases">
        <authorList>
            <person name="Varghese N."/>
            <person name="Submissions S."/>
        </authorList>
    </citation>
    <scope>NUCLEOTIDE SEQUENCE [LARGE SCALE GENOMIC DNA]</scope>
    <source>
        <strain evidence="3">UWOS</strain>
    </source>
</reference>
<organism evidence="2 3">
    <name type="scientific">Fibrobacter intestinalis</name>
    <dbReference type="NCBI Taxonomy" id="28122"/>
    <lineage>
        <taxon>Bacteria</taxon>
        <taxon>Pseudomonadati</taxon>
        <taxon>Fibrobacterota</taxon>
        <taxon>Fibrobacteria</taxon>
        <taxon>Fibrobacterales</taxon>
        <taxon>Fibrobacteraceae</taxon>
        <taxon>Fibrobacter</taxon>
    </lineage>
</organism>
<evidence type="ECO:0000313" key="2">
    <source>
        <dbReference type="EMBL" id="SHK57106.1"/>
    </source>
</evidence>
<evidence type="ECO:0000256" key="1">
    <source>
        <dbReference type="SAM" id="SignalP"/>
    </source>
</evidence>
<dbReference type="Proteomes" id="UP000184275">
    <property type="component" value="Unassembled WGS sequence"/>
</dbReference>
<name>A0A1M6TJM7_9BACT</name>
<dbReference type="EMBL" id="FRAW01000010">
    <property type="protein sequence ID" value="SHK57106.1"/>
    <property type="molecule type" value="Genomic_DNA"/>
</dbReference>
<proteinExistence type="predicted"/>
<evidence type="ECO:0008006" key="4">
    <source>
        <dbReference type="Google" id="ProtNLM"/>
    </source>
</evidence>
<dbReference type="AlphaFoldDB" id="A0A1M6TJM7"/>
<keyword evidence="1" id="KW-0732">Signal</keyword>
<protein>
    <recommendedName>
        <fullName evidence="4">Outer membrane lipoprotein-sorting protein</fullName>
    </recommendedName>
</protein>
<keyword evidence="3" id="KW-1185">Reference proteome</keyword>
<gene>
    <name evidence="2" type="ORF">SAMN05720469_11030</name>
</gene>
<feature type="chain" id="PRO_5012455115" description="Outer membrane lipoprotein-sorting protein" evidence="1">
    <location>
        <begin position="18"/>
        <end position="212"/>
    </location>
</feature>
<sequence length="212" mass="23808">MRRIATLLLFAVVISNALTLEQVKADLKKIPLASDSVEMNIKTTISTTLTQPQSITIYMVRKGPSKIYSEIKMPLMSQRSVVNGNRMKVVDLNTGKSQVLPYNGEVLDAMQYTNFNPLDSGSWQTPKRFEGNIYTIKGTSGTLYYDAKKKRIEKVFAENDGKPVETLFTYNADNSLKSMKVVVSADGVEAVVLTEVFRLRNSTNFPDKLFEF</sequence>
<accession>A0A1M6TJM7</accession>